<name>A0A545UE25_9GAMM</name>
<keyword evidence="6 7" id="KW-0413">Isomerase</keyword>
<evidence type="ECO:0000256" key="6">
    <source>
        <dbReference type="ARBA" id="ARBA00023235"/>
    </source>
</evidence>
<feature type="domain" description="PpiC" evidence="8">
    <location>
        <begin position="178"/>
        <end position="279"/>
    </location>
</feature>
<sequence length="435" mass="48923" precursor="true">MNGQVMKKLLKIAVVAAFSFQSAIVSAKLEMIDRVVALVDSDVVLASELVRRTNSVLQQIKSRNQTAPPLDKLQAQILDRLILESLQMQMAKRVGVRVSDTELDSAITRIAEQNNLSIEQFRKSIEEEGTSWAIFREDIRAEIMVSRARGGSVSRRIKISDKEVDNLLVQIDNEGLSRVQYSLGHILLPLPEGASPEEITKIRDKADKLIRELRNGANFQEYAITYSAGQNALNGGNLGWRNASQLPTLFSGSVKNMKVGDISEPLRSGSGLHILHLIDSKGGFETHSVIQTHVRHILISPNAITDEKAAFDKLKLIRQRIVDGEKFEDLAIEFSDDKGSGSLGGDLKWSDPGTFVPEFTKAMEALAVNEMSEPVKTEFGWHLIEVLGRRNQDQTEEKKRERAYRILHNRKFEEEAQIWLQELKEQAYIKIIDEN</sequence>
<evidence type="ECO:0000256" key="4">
    <source>
        <dbReference type="ARBA" id="ARBA00023110"/>
    </source>
</evidence>
<dbReference type="GO" id="GO:0042277">
    <property type="term" value="F:peptide binding"/>
    <property type="evidence" value="ECO:0007669"/>
    <property type="project" value="InterPro"/>
</dbReference>
<dbReference type="GO" id="GO:0006457">
    <property type="term" value="P:protein folding"/>
    <property type="evidence" value="ECO:0007669"/>
    <property type="project" value="UniProtKB-UniRule"/>
</dbReference>
<evidence type="ECO:0000256" key="7">
    <source>
        <dbReference type="HAMAP-Rule" id="MF_01183"/>
    </source>
</evidence>
<dbReference type="PROSITE" id="PS50198">
    <property type="entry name" value="PPIC_PPIASE_2"/>
    <property type="match status" value="2"/>
</dbReference>
<reference evidence="9 10" key="1">
    <citation type="submission" date="2019-07" db="EMBL/GenBank/DDBJ databases">
        <title>Draft genome for Aliikangiella sp. M105.</title>
        <authorList>
            <person name="Wang G."/>
        </authorList>
    </citation>
    <scope>NUCLEOTIDE SEQUENCE [LARGE SCALE GENOMIC DNA]</scope>
    <source>
        <strain evidence="9 10">M105</strain>
    </source>
</reference>
<keyword evidence="10" id="KW-1185">Reference proteome</keyword>
<dbReference type="Pfam" id="PF00639">
    <property type="entry name" value="Rotamase"/>
    <property type="match status" value="2"/>
</dbReference>
<dbReference type="InterPro" id="IPR023034">
    <property type="entry name" value="PPIase_SurA"/>
</dbReference>
<keyword evidence="1 7" id="KW-0732">Signal</keyword>
<dbReference type="SUPFAM" id="SSF54534">
    <property type="entry name" value="FKBP-like"/>
    <property type="match status" value="2"/>
</dbReference>
<evidence type="ECO:0000313" key="10">
    <source>
        <dbReference type="Proteomes" id="UP000315439"/>
    </source>
</evidence>
<dbReference type="OrthoDB" id="14196at2"/>
<dbReference type="GO" id="GO:0030288">
    <property type="term" value="C:outer membrane-bounded periplasmic space"/>
    <property type="evidence" value="ECO:0007669"/>
    <property type="project" value="InterPro"/>
</dbReference>
<dbReference type="SUPFAM" id="SSF109998">
    <property type="entry name" value="Triger factor/SurA peptide-binding domain-like"/>
    <property type="match status" value="1"/>
</dbReference>
<comment type="caution">
    <text evidence="9">The sequence shown here is derived from an EMBL/GenBank/DDBJ whole genome shotgun (WGS) entry which is preliminary data.</text>
</comment>
<keyword evidence="2 7" id="KW-0677">Repeat</keyword>
<keyword evidence="3 7" id="KW-0574">Periplasm</keyword>
<dbReference type="GO" id="GO:0003755">
    <property type="term" value="F:peptidyl-prolyl cis-trans isomerase activity"/>
    <property type="evidence" value="ECO:0007669"/>
    <property type="project" value="UniProtKB-UniRule"/>
</dbReference>
<dbReference type="EMBL" id="VIKS01000006">
    <property type="protein sequence ID" value="TQV87719.1"/>
    <property type="molecule type" value="Genomic_DNA"/>
</dbReference>
<evidence type="ECO:0000313" key="9">
    <source>
        <dbReference type="EMBL" id="TQV87719.1"/>
    </source>
</evidence>
<feature type="domain" description="PpiC" evidence="8">
    <location>
        <begin position="289"/>
        <end position="388"/>
    </location>
</feature>
<comment type="function">
    <text evidence="7">Chaperone involved in the correct folding and assembly of outer membrane proteins. Recognizes specific patterns of aromatic residues and the orientation of their side chains, which are found more frequently in integral outer membrane proteins. May act in both early periplasmic and late outer membrane-associated steps of protein maturation.</text>
</comment>
<comment type="subcellular location">
    <subcellularLocation>
        <location evidence="7">Periplasm</location>
    </subcellularLocation>
    <text evidence="7">Is capable of associating with the outer membrane.</text>
</comment>
<protein>
    <recommendedName>
        <fullName evidence="7">Chaperone SurA</fullName>
    </recommendedName>
    <alternativeName>
        <fullName evidence="7">Peptidyl-prolyl cis-trans isomerase SurA</fullName>
        <shortName evidence="7">PPIase SurA</shortName>
        <ecNumber evidence="7">5.2.1.8</ecNumber>
    </alternativeName>
    <alternativeName>
        <fullName evidence="7">Rotamase SurA</fullName>
    </alternativeName>
</protein>
<feature type="chain" id="PRO_5022276355" description="Chaperone SurA" evidence="7">
    <location>
        <begin position="28"/>
        <end position="435"/>
    </location>
</feature>
<dbReference type="InterPro" id="IPR050280">
    <property type="entry name" value="OMP_Chaperone_SurA"/>
</dbReference>
<evidence type="ECO:0000259" key="8">
    <source>
        <dbReference type="PROSITE" id="PS50198"/>
    </source>
</evidence>
<gene>
    <name evidence="7 9" type="primary">surA</name>
    <name evidence="9" type="ORF">FLL46_10055</name>
</gene>
<dbReference type="NCBIfam" id="NF008038">
    <property type="entry name" value="PRK10770.1"/>
    <property type="match status" value="1"/>
</dbReference>
<dbReference type="PANTHER" id="PTHR47637:SF1">
    <property type="entry name" value="CHAPERONE SURA"/>
    <property type="match status" value="1"/>
</dbReference>
<dbReference type="Gene3D" id="3.10.50.40">
    <property type="match status" value="2"/>
</dbReference>
<feature type="signal peptide" evidence="7">
    <location>
        <begin position="1"/>
        <end position="27"/>
    </location>
</feature>
<evidence type="ECO:0000256" key="1">
    <source>
        <dbReference type="ARBA" id="ARBA00022729"/>
    </source>
</evidence>
<dbReference type="PANTHER" id="PTHR47637">
    <property type="entry name" value="CHAPERONE SURA"/>
    <property type="match status" value="1"/>
</dbReference>
<evidence type="ECO:0000256" key="5">
    <source>
        <dbReference type="ARBA" id="ARBA00023186"/>
    </source>
</evidence>
<dbReference type="AlphaFoldDB" id="A0A545UE25"/>
<dbReference type="GO" id="GO:0050821">
    <property type="term" value="P:protein stabilization"/>
    <property type="evidence" value="ECO:0007669"/>
    <property type="project" value="InterPro"/>
</dbReference>
<accession>A0A545UE25</accession>
<dbReference type="InterPro" id="IPR015391">
    <property type="entry name" value="SurA_N"/>
</dbReference>
<dbReference type="Gene3D" id="1.10.4030.10">
    <property type="entry name" value="Porin chaperone SurA, peptide-binding domain"/>
    <property type="match status" value="2"/>
</dbReference>
<evidence type="ECO:0000256" key="2">
    <source>
        <dbReference type="ARBA" id="ARBA00022737"/>
    </source>
</evidence>
<evidence type="ECO:0000256" key="3">
    <source>
        <dbReference type="ARBA" id="ARBA00022764"/>
    </source>
</evidence>
<organism evidence="9 10">
    <name type="scientific">Aliikangiella coralliicola</name>
    <dbReference type="NCBI Taxonomy" id="2592383"/>
    <lineage>
        <taxon>Bacteria</taxon>
        <taxon>Pseudomonadati</taxon>
        <taxon>Pseudomonadota</taxon>
        <taxon>Gammaproteobacteria</taxon>
        <taxon>Oceanospirillales</taxon>
        <taxon>Pleioneaceae</taxon>
        <taxon>Aliikangiella</taxon>
    </lineage>
</organism>
<dbReference type="InterPro" id="IPR027304">
    <property type="entry name" value="Trigger_fact/SurA_dom_sf"/>
</dbReference>
<comment type="catalytic activity">
    <reaction evidence="7">
        <text>[protein]-peptidylproline (omega=180) = [protein]-peptidylproline (omega=0)</text>
        <dbReference type="Rhea" id="RHEA:16237"/>
        <dbReference type="Rhea" id="RHEA-COMP:10747"/>
        <dbReference type="Rhea" id="RHEA-COMP:10748"/>
        <dbReference type="ChEBI" id="CHEBI:83833"/>
        <dbReference type="ChEBI" id="CHEBI:83834"/>
        <dbReference type="EC" id="5.2.1.8"/>
    </reaction>
</comment>
<dbReference type="GO" id="GO:0043165">
    <property type="term" value="P:Gram-negative-bacterium-type cell outer membrane assembly"/>
    <property type="evidence" value="ECO:0007669"/>
    <property type="project" value="InterPro"/>
</dbReference>
<dbReference type="Proteomes" id="UP000315439">
    <property type="component" value="Unassembled WGS sequence"/>
</dbReference>
<proteinExistence type="inferred from homology"/>
<comment type="domain">
    <text evidence="7">The PPIase activity resides only in the second parvulin domain. The N-terminal region and the C-terminal tail are necessary and sufficient for the chaperone activity of SurA. The PPIase activity is dispensable for SurA to function as a chaperone. The N-terminal region and the C-terminal tail are also required for porin recognition.</text>
</comment>
<dbReference type="Pfam" id="PF09312">
    <property type="entry name" value="SurA_N"/>
    <property type="match status" value="1"/>
</dbReference>
<dbReference type="HAMAP" id="MF_01183">
    <property type="entry name" value="Chaperone_SurA"/>
    <property type="match status" value="1"/>
</dbReference>
<dbReference type="InterPro" id="IPR046357">
    <property type="entry name" value="PPIase_dom_sf"/>
</dbReference>
<dbReference type="EC" id="5.2.1.8" evidence="7"/>
<keyword evidence="5 7" id="KW-0143">Chaperone</keyword>
<dbReference type="GO" id="GO:0051082">
    <property type="term" value="F:unfolded protein binding"/>
    <property type="evidence" value="ECO:0007669"/>
    <property type="project" value="UniProtKB-UniRule"/>
</dbReference>
<keyword evidence="4 7" id="KW-0697">Rotamase</keyword>
<dbReference type="InterPro" id="IPR000297">
    <property type="entry name" value="PPIase_PpiC"/>
</dbReference>